<dbReference type="Proteomes" id="UP000812844">
    <property type="component" value="Unassembled WGS sequence"/>
</dbReference>
<dbReference type="PROSITE" id="PS51168">
    <property type="entry name" value="CHORISMATE_MUT_2"/>
    <property type="match status" value="1"/>
</dbReference>
<dbReference type="SMART" id="SM00830">
    <property type="entry name" value="CM_2"/>
    <property type="match status" value="1"/>
</dbReference>
<dbReference type="PANTHER" id="PTHR38041">
    <property type="entry name" value="CHORISMATE MUTASE"/>
    <property type="match status" value="1"/>
</dbReference>
<dbReference type="NCBIfam" id="TIGR01795">
    <property type="entry name" value="CM_mono_cladeE"/>
    <property type="match status" value="1"/>
</dbReference>
<keyword evidence="3" id="KW-1185">Reference proteome</keyword>
<accession>A0ABS6W9V3</accession>
<dbReference type="InterPro" id="IPR010951">
    <property type="entry name" value="CM_bact"/>
</dbReference>
<comment type="caution">
    <text evidence="2">The sequence shown here is derived from an EMBL/GenBank/DDBJ whole genome shotgun (WGS) entry which is preliminary data.</text>
</comment>
<keyword evidence="2" id="KW-0413">Isomerase</keyword>
<evidence type="ECO:0000313" key="2">
    <source>
        <dbReference type="EMBL" id="MBW3083280.1"/>
    </source>
</evidence>
<dbReference type="NCBIfam" id="NF006691">
    <property type="entry name" value="PRK09239.1"/>
    <property type="match status" value="1"/>
</dbReference>
<dbReference type="PANTHER" id="PTHR38041:SF1">
    <property type="entry name" value="CHORISMATE MUTASE"/>
    <property type="match status" value="1"/>
</dbReference>
<dbReference type="InterPro" id="IPR002701">
    <property type="entry name" value="CM_II_prokaryot"/>
</dbReference>
<organism evidence="2 3">
    <name type="scientific">Bifidobacterium phasiani</name>
    <dbReference type="NCBI Taxonomy" id="2834431"/>
    <lineage>
        <taxon>Bacteria</taxon>
        <taxon>Bacillati</taxon>
        <taxon>Actinomycetota</taxon>
        <taxon>Actinomycetes</taxon>
        <taxon>Bifidobacteriales</taxon>
        <taxon>Bifidobacteriaceae</taxon>
        <taxon>Bifidobacterium</taxon>
    </lineage>
</organism>
<evidence type="ECO:0000313" key="3">
    <source>
        <dbReference type="Proteomes" id="UP000812844"/>
    </source>
</evidence>
<reference evidence="2 3" key="1">
    <citation type="submission" date="2021-05" db="EMBL/GenBank/DDBJ databases">
        <title>Phylogenetic classification of ten novel species belonging to the genus Bifidobacterium comprising B. colchicus sp. nov., B. abeli sp. nov., B. bicoloris sp. nov., B. guerezis sp. nov., B. rosaliae sp. nov., B. santillanensis sp. nov., B. argentati sp. nov., B. amazzoni sp. nov., B. pluviali sp. nov., and B. pinnaculum sp. nov.</title>
        <authorList>
            <person name="Lugli G.A."/>
            <person name="Ruiz Garcia L."/>
            <person name="Margolles A."/>
            <person name="Ventura M."/>
        </authorList>
    </citation>
    <scope>NUCLEOTIDE SEQUENCE [LARGE SCALE GENOMIC DNA]</scope>
    <source>
        <strain evidence="2 3">6T3</strain>
    </source>
</reference>
<dbReference type="RefSeq" id="WP_219082280.1">
    <property type="nucleotide sequence ID" value="NZ_JAHBBD010000018.1"/>
</dbReference>
<dbReference type="InterPro" id="IPR051331">
    <property type="entry name" value="Chorismate_mutase-related"/>
</dbReference>
<dbReference type="Pfam" id="PF01817">
    <property type="entry name" value="CM_2"/>
    <property type="match status" value="1"/>
</dbReference>
<dbReference type="EC" id="5.4.99.5" evidence="2"/>
<name>A0ABS6W9V3_9BIFI</name>
<dbReference type="GO" id="GO:0004106">
    <property type="term" value="F:chorismate mutase activity"/>
    <property type="evidence" value="ECO:0007669"/>
    <property type="project" value="UniProtKB-EC"/>
</dbReference>
<proteinExistence type="predicted"/>
<sequence length="130" mass="14348">MSDNDSGDWKDTTIDAAEAAAHPEVASEVARIRQLRQSIDNVDMAVVALLAERFKYTSQVGVLKARAGFAPADHQREAYQIERLRRLAVEAGLDPEIAEIYREFVVTEAKKRHQRIADAGGDPGVLDVFA</sequence>
<evidence type="ECO:0000259" key="1">
    <source>
        <dbReference type="PROSITE" id="PS51168"/>
    </source>
</evidence>
<gene>
    <name evidence="2" type="ORF">KIH73_07865</name>
</gene>
<feature type="domain" description="Chorismate mutase" evidence="1">
    <location>
        <begin position="26"/>
        <end position="117"/>
    </location>
</feature>
<dbReference type="EMBL" id="JAHBBD010000018">
    <property type="protein sequence ID" value="MBW3083280.1"/>
    <property type="molecule type" value="Genomic_DNA"/>
</dbReference>
<protein>
    <submittedName>
        <fullName evidence="2">Chorismate mutase</fullName>
        <ecNumber evidence="2">5.4.99.5</ecNumber>
    </submittedName>
</protein>